<dbReference type="AlphaFoldDB" id="A0A255GMU8"/>
<keyword evidence="3" id="KW-1185">Reference proteome</keyword>
<name>A0A255GMU8_9ACTN</name>
<dbReference type="RefSeq" id="WP_094405186.1">
    <property type="nucleotide sequence ID" value="NZ_NMVO01000012.1"/>
</dbReference>
<reference evidence="2 3" key="1">
    <citation type="submission" date="2017-07" db="EMBL/GenBank/DDBJ databases">
        <title>Draft whole genome sequences of clinical Proprionibacteriaceae strains.</title>
        <authorList>
            <person name="Bernier A.-M."/>
            <person name="Bernard K."/>
            <person name="Domingo M.-C."/>
        </authorList>
    </citation>
    <scope>NUCLEOTIDE SEQUENCE [LARGE SCALE GENOMIC DNA]</scope>
    <source>
        <strain evidence="2 3">NML 030167</strain>
    </source>
</reference>
<proteinExistence type="predicted"/>
<feature type="region of interest" description="Disordered" evidence="1">
    <location>
        <begin position="71"/>
        <end position="94"/>
    </location>
</feature>
<sequence>MTPSVSPTPSQEELTNKAQAAYQIAFDEFERLSREGGADQPSAKMLEVEDPGYLDLDMAFLRDQKAAGYRVEGAPATTKSRSVPSAEKSGSDRRLTLQVCEDRRGSSAVYPNGATERNRLWQGFVYGKLVNGRVKLVDIETSEVQQCDW</sequence>
<dbReference type="EMBL" id="NMVO01000012">
    <property type="protein sequence ID" value="OYO14324.1"/>
    <property type="molecule type" value="Genomic_DNA"/>
</dbReference>
<gene>
    <name evidence="2" type="ORF">CGZ94_06800</name>
</gene>
<dbReference type="Proteomes" id="UP000215896">
    <property type="component" value="Unassembled WGS sequence"/>
</dbReference>
<evidence type="ECO:0000256" key="1">
    <source>
        <dbReference type="SAM" id="MobiDB-lite"/>
    </source>
</evidence>
<evidence type="ECO:0000313" key="3">
    <source>
        <dbReference type="Proteomes" id="UP000215896"/>
    </source>
</evidence>
<comment type="caution">
    <text evidence="2">The sequence shown here is derived from an EMBL/GenBank/DDBJ whole genome shotgun (WGS) entry which is preliminary data.</text>
</comment>
<evidence type="ECO:0000313" key="2">
    <source>
        <dbReference type="EMBL" id="OYO14324.1"/>
    </source>
</evidence>
<dbReference type="OrthoDB" id="3736249at2"/>
<organism evidence="2 3">
    <name type="scientific">Enemella evansiae</name>
    <dbReference type="NCBI Taxonomy" id="2016499"/>
    <lineage>
        <taxon>Bacteria</taxon>
        <taxon>Bacillati</taxon>
        <taxon>Actinomycetota</taxon>
        <taxon>Actinomycetes</taxon>
        <taxon>Propionibacteriales</taxon>
        <taxon>Propionibacteriaceae</taxon>
        <taxon>Enemella</taxon>
    </lineage>
</organism>
<protein>
    <submittedName>
        <fullName evidence="2">Uncharacterized protein</fullName>
    </submittedName>
</protein>
<accession>A0A255GMU8</accession>